<dbReference type="InterPro" id="IPR046952">
    <property type="entry name" value="GSHR/TRXR-like"/>
</dbReference>
<dbReference type="SUPFAM" id="SSF55424">
    <property type="entry name" value="FAD/NAD-linked reductases, dimerisation (C-terminal) domain"/>
    <property type="match status" value="1"/>
</dbReference>
<dbReference type="GO" id="GO:0050660">
    <property type="term" value="F:flavin adenine dinucleotide binding"/>
    <property type="evidence" value="ECO:0007669"/>
    <property type="project" value="InterPro"/>
</dbReference>
<keyword evidence="2 10" id="KW-0285">Flavoprotein</keyword>
<keyword evidence="5" id="KW-1015">Disulfide bond</keyword>
<evidence type="ECO:0000313" key="13">
    <source>
        <dbReference type="EMBL" id="GEK89959.1"/>
    </source>
</evidence>
<dbReference type="EMBL" id="BJUX01000027">
    <property type="protein sequence ID" value="GEK89959.1"/>
    <property type="molecule type" value="Genomic_DNA"/>
</dbReference>
<dbReference type="Gene3D" id="3.50.50.60">
    <property type="entry name" value="FAD/NAD(P)-binding domain"/>
    <property type="match status" value="2"/>
</dbReference>
<keyword evidence="8" id="KW-0520">NAD</keyword>
<feature type="domain" description="Pyridine nucleotide-disulphide oxidoreductase dimerisation" evidence="11">
    <location>
        <begin position="342"/>
        <end position="452"/>
    </location>
</feature>
<sequence length="453" mass="50119">MNKKYDFDYLVIGGGSGGIASANRAGMHGARVALIEEDQLGGTCVNLGCVPKKVMWYVAEMMESLHLYGEDYGIEFKQEPVFHYKQMMENRDKYISFLHTAYKKGLDSNNVKHIKGKASFIDDSAVEVNGQKITAEHILIATGGKPKRLDIPGGDLGIVSDDVFQLKELPKSIAVIGGGYIGVEMSGIMNALGVETHLFVRKPAPLYNFDSIICEGYQAISESEGQHVHVNKTVIRLEKKSEQSYVLHFKDGTMHETEQVLWATGRVPNTSGLNLEAAGVNVYPGGYVEVDRFQNTTGDKIYSVGDVTGRAELTPVAIAAGRRLSERLFNKQENEYLEYDNIPTVIFTHPPIGTVGMTEEQARDLFPDEYIKIYRSTFTSMHSAITGNRQKAFMKLVCVGKREKIVGLHGIGKGMDEMLQGFAVAIQMGATKRDFDRTVAIHPTAAEEFVTMR</sequence>
<dbReference type="InterPro" id="IPR036188">
    <property type="entry name" value="FAD/NAD-bd_sf"/>
</dbReference>
<keyword evidence="3 8" id="KW-0274">FAD</keyword>
<dbReference type="Proteomes" id="UP000321425">
    <property type="component" value="Unassembled WGS sequence"/>
</dbReference>
<evidence type="ECO:0000259" key="11">
    <source>
        <dbReference type="Pfam" id="PF02852"/>
    </source>
</evidence>
<dbReference type="InterPro" id="IPR016156">
    <property type="entry name" value="FAD/NAD-linked_Rdtase_dimer_sf"/>
</dbReference>
<evidence type="ECO:0000256" key="6">
    <source>
        <dbReference type="ARBA" id="ARBA00023284"/>
    </source>
</evidence>
<dbReference type="EMBL" id="FOBL01000016">
    <property type="protein sequence ID" value="SEL94119.1"/>
    <property type="molecule type" value="Genomic_DNA"/>
</dbReference>
<comment type="cofactor">
    <cofactor evidence="8">
        <name>FAD</name>
        <dbReference type="ChEBI" id="CHEBI:57692"/>
    </cofactor>
    <text evidence="8">Binds 1 FAD per subunit.</text>
</comment>
<dbReference type="STRING" id="426703.SAMN04488100_11656"/>
<dbReference type="GO" id="GO:0050661">
    <property type="term" value="F:NADP binding"/>
    <property type="evidence" value="ECO:0007669"/>
    <property type="project" value="InterPro"/>
</dbReference>
<dbReference type="RefSeq" id="WP_091488336.1">
    <property type="nucleotide sequence ID" value="NZ_BJUX01000027.1"/>
</dbReference>
<dbReference type="Proteomes" id="UP000198548">
    <property type="component" value="Unassembled WGS sequence"/>
</dbReference>
<evidence type="ECO:0000256" key="2">
    <source>
        <dbReference type="ARBA" id="ARBA00022630"/>
    </source>
</evidence>
<comment type="similarity">
    <text evidence="1 10">Belongs to the class-I pyridine nucleotide-disulfide oxidoreductase family.</text>
</comment>
<dbReference type="GO" id="GO:0004362">
    <property type="term" value="F:glutathione-disulfide reductase (NADPH) activity"/>
    <property type="evidence" value="ECO:0007669"/>
    <property type="project" value="InterPro"/>
</dbReference>
<dbReference type="InterPro" id="IPR023753">
    <property type="entry name" value="FAD/NAD-binding_dom"/>
</dbReference>
<dbReference type="PIRSF" id="PIRSF000350">
    <property type="entry name" value="Mercury_reductase_MerA"/>
    <property type="match status" value="1"/>
</dbReference>
<evidence type="ECO:0000256" key="1">
    <source>
        <dbReference type="ARBA" id="ARBA00007532"/>
    </source>
</evidence>
<accession>A0A1H7UBD1</accession>
<evidence type="ECO:0000313" key="14">
    <source>
        <dbReference type="EMBL" id="SEL94119.1"/>
    </source>
</evidence>
<gene>
    <name evidence="13" type="primary">gor</name>
    <name evidence="13" type="ORF">APU01nite_19980</name>
    <name evidence="14" type="ORF">SAMN04488100_11656</name>
</gene>
<dbReference type="PRINTS" id="PR00368">
    <property type="entry name" value="FADPNR"/>
</dbReference>
<reference evidence="13 16" key="2">
    <citation type="submission" date="2019-07" db="EMBL/GenBank/DDBJ databases">
        <title>Whole genome shotgun sequence of Alkalibacterium putridalgicola NBRC 103243.</title>
        <authorList>
            <person name="Hosoyama A."/>
            <person name="Uohara A."/>
            <person name="Ohji S."/>
            <person name="Ichikawa N."/>
        </authorList>
    </citation>
    <scope>NUCLEOTIDE SEQUENCE [LARGE SCALE GENOMIC DNA]</scope>
    <source>
        <strain evidence="13 16">NBRC 103243</strain>
    </source>
</reference>
<feature type="active site" description="Proton acceptor" evidence="7">
    <location>
        <position position="442"/>
    </location>
</feature>
<organism evidence="14 15">
    <name type="scientific">Alkalibacterium putridalgicola</name>
    <dbReference type="NCBI Taxonomy" id="426703"/>
    <lineage>
        <taxon>Bacteria</taxon>
        <taxon>Bacillati</taxon>
        <taxon>Bacillota</taxon>
        <taxon>Bacilli</taxon>
        <taxon>Lactobacillales</taxon>
        <taxon>Carnobacteriaceae</taxon>
        <taxon>Alkalibacterium</taxon>
    </lineage>
</organism>
<dbReference type="Gene3D" id="3.30.390.30">
    <property type="match status" value="1"/>
</dbReference>
<feature type="disulfide bond" description="Redox-active" evidence="9">
    <location>
        <begin position="44"/>
        <end position="49"/>
    </location>
</feature>
<dbReference type="PROSITE" id="PS00076">
    <property type="entry name" value="PYRIDINE_REDOX_1"/>
    <property type="match status" value="1"/>
</dbReference>
<keyword evidence="8" id="KW-0547">Nucleotide-binding</keyword>
<evidence type="ECO:0000256" key="3">
    <source>
        <dbReference type="ARBA" id="ARBA00022827"/>
    </source>
</evidence>
<keyword evidence="6 10" id="KW-0676">Redox-active center</keyword>
<feature type="binding site" evidence="8">
    <location>
        <position position="265"/>
    </location>
    <ligand>
        <name>NAD(+)</name>
        <dbReference type="ChEBI" id="CHEBI:57540"/>
    </ligand>
</feature>
<feature type="binding site" evidence="8">
    <location>
        <begin position="177"/>
        <end position="184"/>
    </location>
    <ligand>
        <name>NAD(+)</name>
        <dbReference type="ChEBI" id="CHEBI:57540"/>
    </ligand>
</feature>
<proteinExistence type="inferred from homology"/>
<protein>
    <submittedName>
        <fullName evidence="13">Glutathione-disulfide reductase</fullName>
    </submittedName>
    <submittedName>
        <fullName evidence="14">NADPH-glutathione reductase</fullName>
    </submittedName>
</protein>
<evidence type="ECO:0000259" key="12">
    <source>
        <dbReference type="Pfam" id="PF07992"/>
    </source>
</evidence>
<dbReference type="PRINTS" id="PR00411">
    <property type="entry name" value="PNDRDTASEI"/>
</dbReference>
<dbReference type="GO" id="GO:0045454">
    <property type="term" value="P:cell redox homeostasis"/>
    <property type="evidence" value="ECO:0007669"/>
    <property type="project" value="InterPro"/>
</dbReference>
<dbReference type="Pfam" id="PF02852">
    <property type="entry name" value="Pyr_redox_dim"/>
    <property type="match status" value="1"/>
</dbReference>
<dbReference type="InterPro" id="IPR004099">
    <property type="entry name" value="Pyr_nucl-diS_OxRdtase_dimer"/>
</dbReference>
<dbReference type="GO" id="GO:0006749">
    <property type="term" value="P:glutathione metabolic process"/>
    <property type="evidence" value="ECO:0007669"/>
    <property type="project" value="InterPro"/>
</dbReference>
<evidence type="ECO:0000256" key="9">
    <source>
        <dbReference type="PIRSR" id="PIRSR000350-4"/>
    </source>
</evidence>
<evidence type="ECO:0000256" key="5">
    <source>
        <dbReference type="ARBA" id="ARBA00023157"/>
    </source>
</evidence>
<feature type="domain" description="FAD/NAD(P)-binding" evidence="12">
    <location>
        <begin position="7"/>
        <end position="321"/>
    </location>
</feature>
<evidence type="ECO:0000256" key="8">
    <source>
        <dbReference type="PIRSR" id="PIRSR000350-3"/>
    </source>
</evidence>
<dbReference type="SUPFAM" id="SSF51905">
    <property type="entry name" value="FAD/NAD(P)-binding domain"/>
    <property type="match status" value="1"/>
</dbReference>
<dbReference type="NCBIfam" id="TIGR01421">
    <property type="entry name" value="gluta_reduc_1"/>
    <property type="match status" value="1"/>
</dbReference>
<evidence type="ECO:0000256" key="10">
    <source>
        <dbReference type="RuleBase" id="RU003691"/>
    </source>
</evidence>
<dbReference type="InterPro" id="IPR006322">
    <property type="entry name" value="Glutathione_Rdtase_euk/bac"/>
</dbReference>
<dbReference type="OrthoDB" id="9800167at2"/>
<evidence type="ECO:0000313" key="16">
    <source>
        <dbReference type="Proteomes" id="UP000321425"/>
    </source>
</evidence>
<feature type="binding site" evidence="8">
    <location>
        <position position="306"/>
    </location>
    <ligand>
        <name>FAD</name>
        <dbReference type="ChEBI" id="CHEBI:57692"/>
    </ligand>
</feature>
<dbReference type="Pfam" id="PF07992">
    <property type="entry name" value="Pyr_redox_2"/>
    <property type="match status" value="1"/>
</dbReference>
<keyword evidence="4 10" id="KW-0560">Oxidoreductase</keyword>
<evidence type="ECO:0000256" key="4">
    <source>
        <dbReference type="ARBA" id="ARBA00023002"/>
    </source>
</evidence>
<dbReference type="AlphaFoldDB" id="A0A1H7UBD1"/>
<dbReference type="PANTHER" id="PTHR42737:SF2">
    <property type="entry name" value="GLUTATHIONE REDUCTASE"/>
    <property type="match status" value="1"/>
</dbReference>
<evidence type="ECO:0000256" key="7">
    <source>
        <dbReference type="PIRSR" id="PIRSR000350-2"/>
    </source>
</evidence>
<dbReference type="InterPro" id="IPR012999">
    <property type="entry name" value="Pyr_OxRdtase_I_AS"/>
</dbReference>
<dbReference type="InterPro" id="IPR001100">
    <property type="entry name" value="Pyr_nuc-diS_OxRdtase"/>
</dbReference>
<dbReference type="PANTHER" id="PTHR42737">
    <property type="entry name" value="GLUTATHIONE REDUCTASE"/>
    <property type="match status" value="1"/>
</dbReference>
<dbReference type="GO" id="GO:0005829">
    <property type="term" value="C:cytosol"/>
    <property type="evidence" value="ECO:0007669"/>
    <property type="project" value="TreeGrafter"/>
</dbReference>
<dbReference type="NCBIfam" id="NF004776">
    <property type="entry name" value="PRK06116.1"/>
    <property type="match status" value="1"/>
</dbReference>
<reference evidence="14 15" key="1">
    <citation type="submission" date="2016-10" db="EMBL/GenBank/DDBJ databases">
        <authorList>
            <person name="de Groot N.N."/>
        </authorList>
    </citation>
    <scope>NUCLEOTIDE SEQUENCE [LARGE SCALE GENOMIC DNA]</scope>
    <source>
        <strain evidence="14 15">DSM 19182</strain>
    </source>
</reference>
<dbReference type="GO" id="GO:0034599">
    <property type="term" value="P:cellular response to oxidative stress"/>
    <property type="evidence" value="ECO:0007669"/>
    <property type="project" value="TreeGrafter"/>
</dbReference>
<feature type="binding site" evidence="8">
    <location>
        <position position="53"/>
    </location>
    <ligand>
        <name>FAD</name>
        <dbReference type="ChEBI" id="CHEBI:57692"/>
    </ligand>
</feature>
<name>A0A1H7UBD1_9LACT</name>
<dbReference type="FunFam" id="3.30.390.30:FF:000003">
    <property type="entry name" value="Glutathione reductase"/>
    <property type="match status" value="1"/>
</dbReference>
<evidence type="ECO:0000313" key="15">
    <source>
        <dbReference type="Proteomes" id="UP000198548"/>
    </source>
</evidence>
<keyword evidence="16" id="KW-1185">Reference proteome</keyword>